<dbReference type="PANTHER" id="PTHR22602:SF0">
    <property type="entry name" value="TRANSFERASE CAF17, MITOCHONDRIAL-RELATED"/>
    <property type="match status" value="1"/>
</dbReference>
<dbReference type="SUPFAM" id="SSF103025">
    <property type="entry name" value="Folate-binding domain"/>
    <property type="match status" value="1"/>
</dbReference>
<keyword evidence="4" id="KW-1185">Reference proteome</keyword>
<comment type="caution">
    <text evidence="3">The sequence shown here is derived from an EMBL/GenBank/DDBJ whole genome shotgun (WGS) entry which is preliminary data.</text>
</comment>
<dbReference type="EMBL" id="BMJM01000005">
    <property type="protein sequence ID" value="GGE12207.1"/>
    <property type="molecule type" value="Genomic_DNA"/>
</dbReference>
<dbReference type="InterPro" id="IPR057460">
    <property type="entry name" value="CAF17_C"/>
</dbReference>
<accession>A0A916ZSJ1</accession>
<gene>
    <name evidence="3" type="ORF">GCM10011529_18200</name>
</gene>
<dbReference type="PANTHER" id="PTHR22602">
    <property type="entry name" value="TRANSFERASE CAF17, MITOCHONDRIAL-RELATED"/>
    <property type="match status" value="1"/>
</dbReference>
<feature type="domain" description="CAF17 C-terminal" evidence="2">
    <location>
        <begin position="223"/>
        <end position="288"/>
    </location>
</feature>
<evidence type="ECO:0000313" key="4">
    <source>
        <dbReference type="Proteomes" id="UP000635071"/>
    </source>
</evidence>
<evidence type="ECO:0000256" key="1">
    <source>
        <dbReference type="ARBA" id="ARBA00022946"/>
    </source>
</evidence>
<evidence type="ECO:0000259" key="2">
    <source>
        <dbReference type="Pfam" id="PF25455"/>
    </source>
</evidence>
<protein>
    <submittedName>
        <fullName evidence="3">Glycine cleavage system protein T</fullName>
    </submittedName>
</protein>
<dbReference type="Gene3D" id="3.30.1360.120">
    <property type="entry name" value="Probable tRNA modification gtpase trme, domain 1"/>
    <property type="match status" value="2"/>
</dbReference>
<reference evidence="3" key="2">
    <citation type="submission" date="2020-09" db="EMBL/GenBank/DDBJ databases">
        <authorList>
            <person name="Sun Q."/>
            <person name="Zhou Y."/>
        </authorList>
    </citation>
    <scope>NUCLEOTIDE SEQUENCE</scope>
    <source>
        <strain evidence="3">CGMCC 1.15519</strain>
    </source>
</reference>
<dbReference type="InterPro" id="IPR027266">
    <property type="entry name" value="TrmE/GcvT-like"/>
</dbReference>
<dbReference type="Proteomes" id="UP000635071">
    <property type="component" value="Unassembled WGS sequence"/>
</dbReference>
<dbReference type="AlphaFoldDB" id="A0A916ZSJ1"/>
<name>A0A916ZSJ1_9SPHN</name>
<dbReference type="InterPro" id="IPR017703">
    <property type="entry name" value="YgfZ/GCV_T_CS"/>
</dbReference>
<dbReference type="Pfam" id="PF25455">
    <property type="entry name" value="Beta-barrel_CAF17_C"/>
    <property type="match status" value="1"/>
</dbReference>
<reference evidence="3" key="1">
    <citation type="journal article" date="2014" name="Int. J. Syst. Evol. Microbiol.">
        <title>Complete genome sequence of Corynebacterium casei LMG S-19264T (=DSM 44701T), isolated from a smear-ripened cheese.</title>
        <authorList>
            <consortium name="US DOE Joint Genome Institute (JGI-PGF)"/>
            <person name="Walter F."/>
            <person name="Albersmeier A."/>
            <person name="Kalinowski J."/>
            <person name="Ruckert C."/>
        </authorList>
    </citation>
    <scope>NUCLEOTIDE SEQUENCE</scope>
    <source>
        <strain evidence="3">CGMCC 1.15519</strain>
    </source>
</reference>
<dbReference type="NCBIfam" id="TIGR03317">
    <property type="entry name" value="ygfZ_signature"/>
    <property type="match status" value="1"/>
</dbReference>
<keyword evidence="1" id="KW-0809">Transit peptide</keyword>
<dbReference type="GO" id="GO:0016226">
    <property type="term" value="P:iron-sulfur cluster assembly"/>
    <property type="evidence" value="ECO:0007669"/>
    <property type="project" value="TreeGrafter"/>
</dbReference>
<organism evidence="3 4">
    <name type="scientific">Sandarakinorhabdus glacialis</name>
    <dbReference type="NCBI Taxonomy" id="1614636"/>
    <lineage>
        <taxon>Bacteria</taxon>
        <taxon>Pseudomonadati</taxon>
        <taxon>Pseudomonadota</taxon>
        <taxon>Alphaproteobacteria</taxon>
        <taxon>Sphingomonadales</taxon>
        <taxon>Sphingosinicellaceae</taxon>
        <taxon>Sandarakinorhabdus</taxon>
    </lineage>
</organism>
<sequence>MAARGAKVKPRGGKPCISRRFGKPGANPYSGAMTIVQLEDRAVLRIAGADTRPFLQGLLTADVDTLAPDRPLYAGLLSPQGKALFDMLLFADGDDVFVDVAAARVAALAKRLAMYRMRKAVTIETSLLAVFAGWDGGEAGQAPDARFAGLGARWLAEDAGEAGAAVYDVHRLAVGVPGSADIGEDQLLWLETGADLLNGVSFTKGCYVGQENTARMHYRDKVRRRLVPVRFAGDPGDGIVRDGAGRIAGTLRSHRGGAGIAHLRLEAAGGPLSLGGAPMSAERPAWLEAALLAAVGPAVIGDV</sequence>
<dbReference type="InterPro" id="IPR045179">
    <property type="entry name" value="YgfZ/GcvT"/>
</dbReference>
<proteinExistence type="predicted"/>
<evidence type="ECO:0000313" key="3">
    <source>
        <dbReference type="EMBL" id="GGE12207.1"/>
    </source>
</evidence>